<dbReference type="OrthoDB" id="453313at2"/>
<evidence type="ECO:0000313" key="1">
    <source>
        <dbReference type="EMBL" id="PWW24918.1"/>
    </source>
</evidence>
<dbReference type="Proteomes" id="UP000246661">
    <property type="component" value="Unassembled WGS sequence"/>
</dbReference>
<protein>
    <submittedName>
        <fullName evidence="1">Uncharacterized protein</fullName>
    </submittedName>
</protein>
<evidence type="ECO:0000313" key="2">
    <source>
        <dbReference type="Proteomes" id="UP000246661"/>
    </source>
</evidence>
<accession>A0A317QMU6</accession>
<sequence length="248" mass="28580">MTTPFNQDDLRERAMVSVLNLEQRSDRGRQDEDAHLDIDWHGRRLRLLFELKSAAVDGDFGTGRDTGIGQLRRWANMHFVFGWFAPRDNVPKRLWYGSPAMMREWNRQEQAYLAPDLALTSLLPDLADKDILNQLLGHKDVYTYDDLHALMKDHWNAKSALGLPNRYITNADVRRAAKPADCLYSPEVAMQAVRDRAHYLLARGSTVNNRKISRLYVMSRCQEITGPQWALNLHRAVMAALEAEPPRR</sequence>
<keyword evidence="2" id="KW-1185">Reference proteome</keyword>
<dbReference type="AlphaFoldDB" id="A0A317QMU6"/>
<name>A0A317QMU6_9ACTN</name>
<dbReference type="InterPro" id="IPR038402">
    <property type="entry name" value="PvuII_sf"/>
</dbReference>
<organism evidence="1 2">
    <name type="scientific">Geodermatophilus normandii</name>
    <dbReference type="NCBI Taxonomy" id="1137989"/>
    <lineage>
        <taxon>Bacteria</taxon>
        <taxon>Bacillati</taxon>
        <taxon>Actinomycetota</taxon>
        <taxon>Actinomycetes</taxon>
        <taxon>Geodermatophilales</taxon>
        <taxon>Geodermatophilaceae</taxon>
        <taxon>Geodermatophilus</taxon>
    </lineage>
</organism>
<comment type="caution">
    <text evidence="1">The sequence shown here is derived from an EMBL/GenBank/DDBJ whole genome shotgun (WGS) entry which is preliminary data.</text>
</comment>
<proteinExistence type="predicted"/>
<gene>
    <name evidence="1" type="ORF">JD79_04110</name>
</gene>
<reference evidence="2" key="1">
    <citation type="submission" date="2018-05" db="EMBL/GenBank/DDBJ databases">
        <authorList>
            <person name="Klenk H.-P."/>
            <person name="Huntemann M."/>
            <person name="Clum A."/>
            <person name="Pillay M."/>
            <person name="Palaniappan K."/>
            <person name="Varghese N."/>
            <person name="Mikhailova N."/>
            <person name="Stamatis D."/>
            <person name="Reddy T."/>
            <person name="Daum C."/>
            <person name="Shapiro N."/>
            <person name="Ivanova N."/>
            <person name="Kyrpides N."/>
            <person name="Woyke T."/>
        </authorList>
    </citation>
    <scope>NUCLEOTIDE SEQUENCE [LARGE SCALE GENOMIC DNA]</scope>
    <source>
        <strain evidence="2">DSM 45417</strain>
    </source>
</reference>
<dbReference type="Gene3D" id="3.40.210.10">
    <property type="entry name" value="PVUII Endonuclease, subunit A"/>
    <property type="match status" value="1"/>
</dbReference>
<dbReference type="RefSeq" id="WP_110006981.1">
    <property type="nucleotide sequence ID" value="NZ_QGTX01000001.1"/>
</dbReference>
<dbReference type="EMBL" id="QGTX01000001">
    <property type="protein sequence ID" value="PWW24918.1"/>
    <property type="molecule type" value="Genomic_DNA"/>
</dbReference>